<dbReference type="EMBL" id="JABEZY010000012">
    <property type="protein sequence ID" value="MBA0750618.1"/>
    <property type="molecule type" value="Genomic_DNA"/>
</dbReference>
<name>A0A7J9CQJ2_GOSGO</name>
<keyword evidence="2" id="KW-1185">Reference proteome</keyword>
<dbReference type="AlphaFoldDB" id="A0A7J9CQJ2"/>
<protein>
    <submittedName>
        <fullName evidence="1">Uncharacterized protein</fullName>
    </submittedName>
</protein>
<gene>
    <name evidence="1" type="ORF">Gogos_002024</name>
</gene>
<comment type="caution">
    <text evidence="1">The sequence shown here is derived from an EMBL/GenBank/DDBJ whole genome shotgun (WGS) entry which is preliminary data.</text>
</comment>
<organism evidence="1 2">
    <name type="scientific">Gossypium gossypioides</name>
    <name type="common">Mexican cotton</name>
    <name type="synonym">Selera gossypioides</name>
    <dbReference type="NCBI Taxonomy" id="34282"/>
    <lineage>
        <taxon>Eukaryota</taxon>
        <taxon>Viridiplantae</taxon>
        <taxon>Streptophyta</taxon>
        <taxon>Embryophyta</taxon>
        <taxon>Tracheophyta</taxon>
        <taxon>Spermatophyta</taxon>
        <taxon>Magnoliopsida</taxon>
        <taxon>eudicotyledons</taxon>
        <taxon>Gunneridae</taxon>
        <taxon>Pentapetalae</taxon>
        <taxon>rosids</taxon>
        <taxon>malvids</taxon>
        <taxon>Malvales</taxon>
        <taxon>Malvaceae</taxon>
        <taxon>Malvoideae</taxon>
        <taxon>Gossypium</taxon>
    </lineage>
</organism>
<sequence length="37" mass="4523">MITGGRIEMVWLRNNFTELTEDFTEERRVRYAQAYIL</sequence>
<proteinExistence type="predicted"/>
<dbReference type="Proteomes" id="UP000593579">
    <property type="component" value="Unassembled WGS sequence"/>
</dbReference>
<evidence type="ECO:0000313" key="2">
    <source>
        <dbReference type="Proteomes" id="UP000593579"/>
    </source>
</evidence>
<reference evidence="1 2" key="1">
    <citation type="journal article" date="2019" name="Genome Biol. Evol.">
        <title>Insights into the evolution of the New World diploid cottons (Gossypium, subgenus Houzingenia) based on genome sequencing.</title>
        <authorList>
            <person name="Grover C.E."/>
            <person name="Arick M.A. 2nd"/>
            <person name="Thrash A."/>
            <person name="Conover J.L."/>
            <person name="Sanders W.S."/>
            <person name="Peterson D.G."/>
            <person name="Frelichowski J.E."/>
            <person name="Scheffler J.A."/>
            <person name="Scheffler B.E."/>
            <person name="Wendel J.F."/>
        </authorList>
    </citation>
    <scope>NUCLEOTIDE SEQUENCE [LARGE SCALE GENOMIC DNA]</scope>
    <source>
        <strain evidence="1">5</strain>
        <tissue evidence="1">Leaf</tissue>
    </source>
</reference>
<evidence type="ECO:0000313" key="1">
    <source>
        <dbReference type="EMBL" id="MBA0750618.1"/>
    </source>
</evidence>
<accession>A0A7J9CQJ2</accession>